<sequence>MSLKPRISQQLINQGSESQIRDQVVLRHREMFSQTHCLKQQTSTPASSSQIKSIPTSTSSRIRILTSFPTSPGQAFKTWQLQIPHQPNDSNPSSAKTKNTLDAIGSIGTVVVIHHTDCGMTQTDEEGFQGRIEKKHPALAHDHDVWGAINDIGTVVVIHHTDCGMTQTDEEGFQGRIEKKHPALAHDHDVWGAINDPYKTIVEDVKYLKSFSTITENMEIFGLVMDTFTGHLKQVV</sequence>
<dbReference type="Proteomes" id="UP000184330">
    <property type="component" value="Unassembled WGS sequence"/>
</dbReference>
<dbReference type="SUPFAM" id="SSF53056">
    <property type="entry name" value="beta-carbonic anhydrase, cab"/>
    <property type="match status" value="1"/>
</dbReference>
<dbReference type="InterPro" id="IPR001765">
    <property type="entry name" value="Carbonic_anhydrase"/>
</dbReference>
<comment type="cofactor">
    <cofactor evidence="4">
        <name>Zn(2+)</name>
        <dbReference type="ChEBI" id="CHEBI:29105"/>
    </cofactor>
    <text evidence="4">Binds 1 zinc ion per subunit.</text>
</comment>
<proteinExistence type="inferred from homology"/>
<dbReference type="STRING" id="576137.A0A1L7XBD7"/>
<keyword evidence="3 4" id="KW-0862">Zinc</keyword>
<gene>
    <name evidence="6" type="ORF">PAC_12230</name>
</gene>
<keyword evidence="7" id="KW-1185">Reference proteome</keyword>
<evidence type="ECO:0000313" key="6">
    <source>
        <dbReference type="EMBL" id="CZR62333.1"/>
    </source>
</evidence>
<feature type="region of interest" description="Disordered" evidence="5">
    <location>
        <begin position="37"/>
        <end position="58"/>
    </location>
</feature>
<evidence type="ECO:0000313" key="7">
    <source>
        <dbReference type="Proteomes" id="UP000184330"/>
    </source>
</evidence>
<protein>
    <recommendedName>
        <fullName evidence="8">Carbonic anhydrase</fullName>
    </recommendedName>
</protein>
<dbReference type="InterPro" id="IPR036874">
    <property type="entry name" value="Carbonic_anhydrase_sf"/>
</dbReference>
<comment type="similarity">
    <text evidence="1">Belongs to the beta-class carbonic anhydrase family.</text>
</comment>
<evidence type="ECO:0000256" key="4">
    <source>
        <dbReference type="PIRSR" id="PIRSR601765-1"/>
    </source>
</evidence>
<dbReference type="PANTHER" id="PTHR43175">
    <property type="entry name" value="CARBONIC ANHYDRASE"/>
    <property type="match status" value="1"/>
</dbReference>
<name>A0A1L7XBD7_9HELO</name>
<feature type="binding site" evidence="4">
    <location>
        <position position="115"/>
    </location>
    <ligand>
        <name>Zn(2+)</name>
        <dbReference type="ChEBI" id="CHEBI:29105"/>
    </ligand>
</feature>
<keyword evidence="2 4" id="KW-0479">Metal-binding</keyword>
<reference evidence="6 7" key="1">
    <citation type="submission" date="2016-03" db="EMBL/GenBank/DDBJ databases">
        <authorList>
            <person name="Ploux O."/>
        </authorList>
    </citation>
    <scope>NUCLEOTIDE SEQUENCE [LARGE SCALE GENOMIC DNA]</scope>
    <source>
        <strain evidence="6 7">UAMH 11012</strain>
    </source>
</reference>
<evidence type="ECO:0000256" key="2">
    <source>
        <dbReference type="ARBA" id="ARBA00022723"/>
    </source>
</evidence>
<dbReference type="OrthoDB" id="10248475at2759"/>
<feature type="binding site" evidence="4">
    <location>
        <position position="118"/>
    </location>
    <ligand>
        <name>Zn(2+)</name>
        <dbReference type="ChEBI" id="CHEBI:29105"/>
    </ligand>
</feature>
<dbReference type="GO" id="GO:0004089">
    <property type="term" value="F:carbonate dehydratase activity"/>
    <property type="evidence" value="ECO:0007669"/>
    <property type="project" value="InterPro"/>
</dbReference>
<organism evidence="6 7">
    <name type="scientific">Phialocephala subalpina</name>
    <dbReference type="NCBI Taxonomy" id="576137"/>
    <lineage>
        <taxon>Eukaryota</taxon>
        <taxon>Fungi</taxon>
        <taxon>Dikarya</taxon>
        <taxon>Ascomycota</taxon>
        <taxon>Pezizomycotina</taxon>
        <taxon>Leotiomycetes</taxon>
        <taxon>Helotiales</taxon>
        <taxon>Mollisiaceae</taxon>
        <taxon>Phialocephala</taxon>
        <taxon>Phialocephala fortinii species complex</taxon>
    </lineage>
</organism>
<dbReference type="GO" id="GO:0008270">
    <property type="term" value="F:zinc ion binding"/>
    <property type="evidence" value="ECO:0007669"/>
    <property type="project" value="InterPro"/>
</dbReference>
<evidence type="ECO:0000256" key="3">
    <source>
        <dbReference type="ARBA" id="ARBA00022833"/>
    </source>
</evidence>
<evidence type="ECO:0000256" key="5">
    <source>
        <dbReference type="SAM" id="MobiDB-lite"/>
    </source>
</evidence>
<dbReference type="PANTHER" id="PTHR43175:SF3">
    <property type="entry name" value="CARBON DISULFIDE HYDROLASE"/>
    <property type="match status" value="1"/>
</dbReference>
<evidence type="ECO:0008006" key="8">
    <source>
        <dbReference type="Google" id="ProtNLM"/>
    </source>
</evidence>
<accession>A0A1L7XBD7</accession>
<dbReference type="EMBL" id="FJOG01000020">
    <property type="protein sequence ID" value="CZR62333.1"/>
    <property type="molecule type" value="Genomic_DNA"/>
</dbReference>
<feature type="compositionally biased region" description="Polar residues" evidence="5">
    <location>
        <begin position="37"/>
        <end position="52"/>
    </location>
</feature>
<evidence type="ECO:0000256" key="1">
    <source>
        <dbReference type="ARBA" id="ARBA00006217"/>
    </source>
</evidence>
<dbReference type="AlphaFoldDB" id="A0A1L7XBD7"/>
<dbReference type="Gene3D" id="3.40.1050.10">
    <property type="entry name" value="Carbonic anhydrase"/>
    <property type="match status" value="1"/>
</dbReference>